<feature type="region of interest" description="Disordered" evidence="2">
    <location>
        <begin position="458"/>
        <end position="479"/>
    </location>
</feature>
<evidence type="ECO:0000256" key="2">
    <source>
        <dbReference type="SAM" id="MobiDB-lite"/>
    </source>
</evidence>
<dbReference type="EMBL" id="JAQMWT010000317">
    <property type="protein sequence ID" value="KAJ8605136.1"/>
    <property type="molecule type" value="Genomic_DNA"/>
</dbReference>
<sequence length="831" mass="92825">MRYNNNSNWPPPPPLPPPRRLERGRAPPARRRGGLCVLLAFVAALAVLGFWRTQRSLVGTTTTTISAAGDEAAALLEAEVARLGKEVARLKAEGEAEVARVRSELESVRRRAREIAAERDASAVAAERIKLRLEEAVVVRCPPRQQVEESFPLPSWRVATECSAYDLGCTTMSRSSSSFSPYTLETPPALAARSEVVVESSTGAAMARRVGEVSFESERAAWWRRATASDEAAVEVAARLKLSRAATRRAKATLENKETSLGDQLRRLFVEDRKFEGTVSWTTSDSAYAPDMLHDVASMARTTAGFGSKFFVTALDTPTLRGCAAAGLACVAAGLDEPDLRANVQNTKFRVSAWLATHDVNFVFFEMDVWFVGNAWRVLFEPFFAEKSRDILVAAHQNNPSSTNIGVYAVRASNATRGFFRDCLEEADAKPRAHDQLIFHNMLSWHRQTKYGLRPPAAWKDKPSTPPPTEPAVADHVPPHVGVCSTRPVPTERTLFVHTLGTSPLKAHHGKMIHAKELGVWHGLGRPRDDRGGRLPAYYGADAHDGRVKYLALDGRALAALTVCEREGYHNGRWLKAHLAILITFAKATRRVLVLPKIIADYHLYFAWIFLDLQSLEGLVDWRETNFPANRRAWVNRTHPFTSVVRVSLRESRIGLDDGSVSWSAFDPAASPDAAWNAWAAAVDRPEELLLLHDGFVDGDFVKVLTNCPSTTACVKMGVPAPFHLIYSKLRWCGETVDLDRHRIAELREAWNLVADKKSALSSKEVYKVYRALGLAPTEQEHRTMFKDMEPKHNKVEFSDFQRIMEEMLEYHQNEKVEEAFELFDQDRKQT</sequence>
<evidence type="ECO:0000259" key="4">
    <source>
        <dbReference type="PROSITE" id="PS50222"/>
    </source>
</evidence>
<keyword evidence="3" id="KW-1133">Transmembrane helix</keyword>
<dbReference type="InterPro" id="IPR005069">
    <property type="entry name" value="Nucl-diP-sugar_transferase"/>
</dbReference>
<dbReference type="Pfam" id="PF03407">
    <property type="entry name" value="Nucleotid_trans"/>
    <property type="match status" value="1"/>
</dbReference>
<feature type="coiled-coil region" evidence="1">
    <location>
        <begin position="73"/>
        <end position="118"/>
    </location>
</feature>
<dbReference type="PROSITE" id="PS50222">
    <property type="entry name" value="EF_HAND_2"/>
    <property type="match status" value="1"/>
</dbReference>
<dbReference type="GO" id="GO:0005509">
    <property type="term" value="F:calcium ion binding"/>
    <property type="evidence" value="ECO:0007669"/>
    <property type="project" value="InterPro"/>
</dbReference>
<feature type="transmembrane region" description="Helical" evidence="3">
    <location>
        <begin position="33"/>
        <end position="51"/>
    </location>
</feature>
<dbReference type="Gene3D" id="1.10.238.10">
    <property type="entry name" value="EF-hand"/>
    <property type="match status" value="1"/>
</dbReference>
<keyword evidence="6" id="KW-1185">Reference proteome</keyword>
<evidence type="ECO:0000313" key="6">
    <source>
        <dbReference type="Proteomes" id="UP001230188"/>
    </source>
</evidence>
<proteinExistence type="predicted"/>
<comment type="caution">
    <text evidence="5">The sequence shown here is derived from an EMBL/GenBank/DDBJ whole genome shotgun (WGS) entry which is preliminary data.</text>
</comment>
<dbReference type="Proteomes" id="UP001230188">
    <property type="component" value="Unassembled WGS sequence"/>
</dbReference>
<keyword evidence="1" id="KW-0175">Coiled coil</keyword>
<reference evidence="5" key="1">
    <citation type="submission" date="2023-01" db="EMBL/GenBank/DDBJ databases">
        <title>Metagenome sequencing of chrysophaentin producing Chrysophaeum taylorii.</title>
        <authorList>
            <person name="Davison J."/>
            <person name="Bewley C."/>
        </authorList>
    </citation>
    <scope>NUCLEOTIDE SEQUENCE</scope>
    <source>
        <strain evidence="5">NIES-1699</strain>
    </source>
</reference>
<feature type="domain" description="EF-hand" evidence="4">
    <location>
        <begin position="812"/>
        <end position="831"/>
    </location>
</feature>
<name>A0AAD7UG56_9STRA</name>
<feature type="compositionally biased region" description="Pro residues" evidence="2">
    <location>
        <begin position="9"/>
        <end position="18"/>
    </location>
</feature>
<protein>
    <recommendedName>
        <fullName evidence="4">EF-hand domain-containing protein</fullName>
    </recommendedName>
</protein>
<dbReference type="AlphaFoldDB" id="A0AAD7UG56"/>
<accession>A0AAD7UG56</accession>
<evidence type="ECO:0000256" key="3">
    <source>
        <dbReference type="SAM" id="Phobius"/>
    </source>
</evidence>
<dbReference type="SUPFAM" id="SSF47473">
    <property type="entry name" value="EF-hand"/>
    <property type="match status" value="1"/>
</dbReference>
<keyword evidence="3" id="KW-0472">Membrane</keyword>
<evidence type="ECO:0000256" key="1">
    <source>
        <dbReference type="SAM" id="Coils"/>
    </source>
</evidence>
<dbReference type="InterPro" id="IPR011992">
    <property type="entry name" value="EF-hand-dom_pair"/>
</dbReference>
<evidence type="ECO:0000313" key="5">
    <source>
        <dbReference type="EMBL" id="KAJ8605136.1"/>
    </source>
</evidence>
<dbReference type="InterPro" id="IPR002048">
    <property type="entry name" value="EF_hand_dom"/>
</dbReference>
<feature type="region of interest" description="Disordered" evidence="2">
    <location>
        <begin position="1"/>
        <end position="27"/>
    </location>
</feature>
<gene>
    <name evidence="5" type="ORF">CTAYLR_000467</name>
</gene>
<keyword evidence="3" id="KW-0812">Transmembrane</keyword>
<organism evidence="5 6">
    <name type="scientific">Chrysophaeum taylorii</name>
    <dbReference type="NCBI Taxonomy" id="2483200"/>
    <lineage>
        <taxon>Eukaryota</taxon>
        <taxon>Sar</taxon>
        <taxon>Stramenopiles</taxon>
        <taxon>Ochrophyta</taxon>
        <taxon>Pelagophyceae</taxon>
        <taxon>Pelagomonadales</taxon>
        <taxon>Pelagomonadaceae</taxon>
        <taxon>Chrysophaeum</taxon>
    </lineage>
</organism>